<dbReference type="InterPro" id="IPR001314">
    <property type="entry name" value="Peptidase_S1A"/>
</dbReference>
<dbReference type="InterPro" id="IPR009003">
    <property type="entry name" value="Peptidase_S1_PA"/>
</dbReference>
<feature type="domain" description="Peptidase S1" evidence="8">
    <location>
        <begin position="388"/>
        <end position="625"/>
    </location>
</feature>
<feature type="domain" description="MAM" evidence="7">
    <location>
        <begin position="14"/>
        <end position="108"/>
    </location>
</feature>
<dbReference type="SUPFAM" id="SSF49899">
    <property type="entry name" value="Concanavalin A-like lectins/glucanases"/>
    <property type="match status" value="1"/>
</dbReference>
<dbReference type="CDD" id="cd00190">
    <property type="entry name" value="Tryp_SPc"/>
    <property type="match status" value="3"/>
</dbReference>
<comment type="caution">
    <text evidence="9">The sequence shown here is derived from an EMBL/GenBank/DDBJ whole genome shotgun (WGS) entry which is preliminary data.</text>
</comment>
<dbReference type="InterPro" id="IPR013320">
    <property type="entry name" value="ConA-like_dom_sf"/>
</dbReference>
<dbReference type="Gene3D" id="2.40.10.10">
    <property type="entry name" value="Trypsin-like serine proteases"/>
    <property type="match status" value="3"/>
</dbReference>
<name>A0ABN8PE73_9CNID</name>
<evidence type="ECO:0000313" key="10">
    <source>
        <dbReference type="Proteomes" id="UP001159405"/>
    </source>
</evidence>
<evidence type="ECO:0000256" key="3">
    <source>
        <dbReference type="ARBA" id="ARBA00022825"/>
    </source>
</evidence>
<feature type="region of interest" description="Disordered" evidence="6">
    <location>
        <begin position="625"/>
        <end position="656"/>
    </location>
</feature>
<dbReference type="InterPro" id="IPR050127">
    <property type="entry name" value="Serine_Proteases_S1"/>
</dbReference>
<dbReference type="CDD" id="cd06263">
    <property type="entry name" value="MAM"/>
    <property type="match status" value="1"/>
</dbReference>
<dbReference type="PROSITE" id="PS50240">
    <property type="entry name" value="TRYPSIN_DOM"/>
    <property type="match status" value="3"/>
</dbReference>
<dbReference type="PANTHER" id="PTHR24264">
    <property type="entry name" value="TRYPSIN-RELATED"/>
    <property type="match status" value="1"/>
</dbReference>
<dbReference type="Proteomes" id="UP001159405">
    <property type="component" value="Unassembled WGS sequence"/>
</dbReference>
<accession>A0ABN8PE73</accession>
<evidence type="ECO:0000256" key="5">
    <source>
        <dbReference type="RuleBase" id="RU363034"/>
    </source>
</evidence>
<dbReference type="PROSITE" id="PS50060">
    <property type="entry name" value="MAM_2"/>
    <property type="match status" value="1"/>
</dbReference>
<dbReference type="PROSITE" id="PS00134">
    <property type="entry name" value="TRYPSIN_HIS"/>
    <property type="match status" value="3"/>
</dbReference>
<dbReference type="InterPro" id="IPR018114">
    <property type="entry name" value="TRYPSIN_HIS"/>
</dbReference>
<dbReference type="SUPFAM" id="SSF50494">
    <property type="entry name" value="Trypsin-like serine proteases"/>
    <property type="match status" value="3"/>
</dbReference>
<dbReference type="Pfam" id="PF00089">
    <property type="entry name" value="Trypsin"/>
    <property type="match status" value="3"/>
</dbReference>
<organism evidence="9 10">
    <name type="scientific">Porites lobata</name>
    <dbReference type="NCBI Taxonomy" id="104759"/>
    <lineage>
        <taxon>Eukaryota</taxon>
        <taxon>Metazoa</taxon>
        <taxon>Cnidaria</taxon>
        <taxon>Anthozoa</taxon>
        <taxon>Hexacorallia</taxon>
        <taxon>Scleractinia</taxon>
        <taxon>Fungiina</taxon>
        <taxon>Poritidae</taxon>
        <taxon>Porites</taxon>
    </lineage>
</organism>
<evidence type="ECO:0000256" key="1">
    <source>
        <dbReference type="ARBA" id="ARBA00022670"/>
    </source>
</evidence>
<evidence type="ECO:0000256" key="4">
    <source>
        <dbReference type="ARBA" id="ARBA00023157"/>
    </source>
</evidence>
<dbReference type="InterPro" id="IPR000998">
    <property type="entry name" value="MAM_dom"/>
</dbReference>
<keyword evidence="10" id="KW-1185">Reference proteome</keyword>
<dbReference type="PRINTS" id="PR00722">
    <property type="entry name" value="CHYMOTRYPSIN"/>
</dbReference>
<reference evidence="9 10" key="1">
    <citation type="submission" date="2022-05" db="EMBL/GenBank/DDBJ databases">
        <authorList>
            <consortium name="Genoscope - CEA"/>
            <person name="William W."/>
        </authorList>
    </citation>
    <scope>NUCLEOTIDE SEQUENCE [LARGE SCALE GENOMIC DNA]</scope>
</reference>
<sequence length="901" mass="98061">MLRFQGKSVKPSVCLSFYFHMYGNDVGEIYLYNRGRTVWRMAGNQGDVWRRAEIKITGDYDVRDHWKYNAIQYSKLNISLIFLAASGKSYQSDIALDDISVADGECGGVPTLPAYTPTPMNCGSRPYTRIVGGSKASVNSWPWQVMLAKKGGSQFCGGTLVDPLWVVTAAHCVRRVSPSSIFVRMGAHYRRTGYVGTEQDITIAQIITHENYHTPLRYSHDIALLKLAQPARLGKGVGVACLPYSNVPLPEDVPHKKCWVTGWGTLASGGSQPNDLMQASVPLVSKQRCLKALSGRIHDSMLCAGFDQGGVDTCQGDSGGPLVCEHNGKWYLEGVTSWGHGCASPNSYGVYAKVRILMPWIRAKMNYVTPPPEIVSSPVCGKKGKPRIVGGSAAEENEWPWQALLMDKRKNQFCGGSLIDSQWVLTAAHCIDGESTKTVQVRLGSHKRKQQKPNGIVQDFKVIRIIKHWKYNKRTQSNDVALLKLDRKAKLSREVNLVCLPESVQDPSHGQKCWTTGWGTTASGGSQPDVLHEVEVPAVSHAICNQAYNGKIDKTMICAGLKQGGKDACQGDSGGPFVCGVGNGNNERFYLHGVTSWGYGCADPDAYGVYAKVSVFMNWIKKRLGKPQKPRPTMTPSSTIQPPASPSTPSGARVCGKGPDSRIVGGTAAKHGDYPWQALLQTAKTSRQFCGGTLVHPQWVVTAAHCVEGSKSRDIIVRMGAHNRVESNPPNAKEQRFKLLKIIKHPSYHKPIDMSHDIALLQLERPAILDSYTNLACLPSTDPVVGDSCVITGWGTLASGGNQPDKLQVATVPVVRQSTCEKAYKQYGIHASMICAGLTEGGVDSCQGDSGGPMVCKDAFGLYSLHGVTSWGIGCADKGKYGVYARVNYLLTWINKQISSN</sequence>
<dbReference type="Gene3D" id="2.60.120.200">
    <property type="match status" value="1"/>
</dbReference>
<dbReference type="InterPro" id="IPR001254">
    <property type="entry name" value="Trypsin_dom"/>
</dbReference>
<feature type="compositionally biased region" description="Polar residues" evidence="6">
    <location>
        <begin position="634"/>
        <end position="650"/>
    </location>
</feature>
<gene>
    <name evidence="9" type="ORF">PLOB_00042275</name>
</gene>
<feature type="domain" description="Peptidase S1" evidence="8">
    <location>
        <begin position="130"/>
        <end position="366"/>
    </location>
</feature>
<evidence type="ECO:0000256" key="6">
    <source>
        <dbReference type="SAM" id="MobiDB-lite"/>
    </source>
</evidence>
<keyword evidence="1 5" id="KW-0645">Protease</keyword>
<dbReference type="PROSITE" id="PS00135">
    <property type="entry name" value="TRYPSIN_SER"/>
    <property type="match status" value="3"/>
</dbReference>
<keyword evidence="3 5" id="KW-0720">Serine protease</keyword>
<dbReference type="PANTHER" id="PTHR24264:SF54">
    <property type="entry name" value="PEPTIDASE S1 DOMAIN-CONTAINING PROTEIN"/>
    <property type="match status" value="1"/>
</dbReference>
<evidence type="ECO:0000256" key="2">
    <source>
        <dbReference type="ARBA" id="ARBA00022801"/>
    </source>
</evidence>
<proteinExistence type="predicted"/>
<evidence type="ECO:0000259" key="8">
    <source>
        <dbReference type="PROSITE" id="PS50240"/>
    </source>
</evidence>
<evidence type="ECO:0000259" key="7">
    <source>
        <dbReference type="PROSITE" id="PS50060"/>
    </source>
</evidence>
<protein>
    <recommendedName>
        <fullName evidence="11">Transmembrane protease serine 9</fullName>
    </recommendedName>
</protein>
<feature type="domain" description="Peptidase S1" evidence="8">
    <location>
        <begin position="663"/>
        <end position="899"/>
    </location>
</feature>
<keyword evidence="2 5" id="KW-0378">Hydrolase</keyword>
<dbReference type="InterPro" id="IPR043504">
    <property type="entry name" value="Peptidase_S1_PA_chymotrypsin"/>
</dbReference>
<dbReference type="InterPro" id="IPR033116">
    <property type="entry name" value="TRYPSIN_SER"/>
</dbReference>
<keyword evidence="4" id="KW-1015">Disulfide bond</keyword>
<dbReference type="EMBL" id="CALNXK010000068">
    <property type="protein sequence ID" value="CAH3142020.1"/>
    <property type="molecule type" value="Genomic_DNA"/>
</dbReference>
<evidence type="ECO:0008006" key="11">
    <source>
        <dbReference type="Google" id="ProtNLM"/>
    </source>
</evidence>
<dbReference type="SMART" id="SM00020">
    <property type="entry name" value="Tryp_SPc"/>
    <property type="match status" value="3"/>
</dbReference>
<evidence type="ECO:0000313" key="9">
    <source>
        <dbReference type="EMBL" id="CAH3142020.1"/>
    </source>
</evidence>